<keyword evidence="1" id="KW-0547">Nucleotide-binding</keyword>
<evidence type="ECO:0000313" key="1">
    <source>
        <dbReference type="EMBL" id="XRP72414.1"/>
    </source>
</evidence>
<sequence>MSTLPKSPQPPRRTPALRDLATDILRRHGLPQASNVALLPDRHPQYRHCERHGRYPESLVDEQGTVRFITPAGCPRCRAERQLAALLDRAAIPERYRDCDFANFRISTPAQARVVETCRAYAADFAANTDGRALILLGPPGTGKNHLAAAIARALLAQGRTVLQAMVWEVIERIRATWRNGDGPSESAVIGAFAGVDLLILDEVGKQHGSPSERLSLFRVIDSRYRARPTILLSNETLTDLEKYLGPAAFDRICHQGTLLHCQWPSFRRKGTQGEGAES</sequence>
<gene>
    <name evidence="1" type="ORF">HF292_011485</name>
</gene>
<reference evidence="1 2" key="1">
    <citation type="journal article" date="2021" name="ISME J.">
        <title>Genomic evolution of the class Acidithiobacillia: deep-branching Proteobacteria living in extreme acidic conditions.</title>
        <authorList>
            <person name="Moya-Beltran A."/>
            <person name="Beard S."/>
            <person name="Rojas-Villalobos C."/>
            <person name="Issotta F."/>
            <person name="Gallardo Y."/>
            <person name="Ulloa R."/>
            <person name="Giaveno A."/>
            <person name="Degli Esposti M."/>
            <person name="Johnson D.B."/>
            <person name="Quatrini R."/>
        </authorList>
    </citation>
    <scope>NUCLEOTIDE SEQUENCE [LARGE SCALE GENOMIC DNA]</scope>
    <source>
        <strain evidence="1 2">CF3</strain>
    </source>
</reference>
<organism evidence="1 2">
    <name type="scientific">Acidithiobacillus ferruginosus</name>
    <dbReference type="NCBI Taxonomy" id="3063951"/>
    <lineage>
        <taxon>Bacteria</taxon>
        <taxon>Pseudomonadati</taxon>
        <taxon>Pseudomonadota</taxon>
        <taxon>Acidithiobacillia</taxon>
        <taxon>Acidithiobacillales</taxon>
        <taxon>Acidithiobacillaceae</taxon>
        <taxon>Acidithiobacillus</taxon>
    </lineage>
</organism>
<name>A0ACD5II68_9PROT</name>
<evidence type="ECO:0000313" key="2">
    <source>
        <dbReference type="Proteomes" id="UP001196097"/>
    </source>
</evidence>
<dbReference type="Proteomes" id="UP001196097">
    <property type="component" value="Chromosome"/>
</dbReference>
<proteinExistence type="predicted"/>
<keyword evidence="1" id="KW-0067">ATP-binding</keyword>
<protein>
    <submittedName>
        <fullName evidence="1">ATP-binding protein</fullName>
    </submittedName>
</protein>
<accession>A0ACD5II68</accession>
<keyword evidence="2" id="KW-1185">Reference proteome</keyword>
<dbReference type="EMBL" id="CP130946">
    <property type="protein sequence ID" value="XRP72414.1"/>
    <property type="molecule type" value="Genomic_DNA"/>
</dbReference>